<keyword evidence="5" id="KW-1000">Mitochondrion outer membrane</keyword>
<evidence type="ECO:0000313" key="11">
    <source>
        <dbReference type="EMBL" id="OMJ08034.1"/>
    </source>
</evidence>
<evidence type="ECO:0000256" key="8">
    <source>
        <dbReference type="ARBA" id="ARBA00023128"/>
    </source>
</evidence>
<feature type="compositionally biased region" description="Polar residues" evidence="10">
    <location>
        <begin position="382"/>
        <end position="391"/>
    </location>
</feature>
<keyword evidence="3" id="KW-0813">Transport</keyword>
<dbReference type="Gene3D" id="1.20.960.10">
    <property type="entry name" value="Mitochondrial outer membrane translocase complex, subunit Tom20 domain"/>
    <property type="match status" value="1"/>
</dbReference>
<feature type="region of interest" description="Disordered" evidence="10">
    <location>
        <begin position="264"/>
        <end position="331"/>
    </location>
</feature>
<protein>
    <submittedName>
        <fullName evidence="11">Mitochondrial import receptor subunit tom20</fullName>
    </submittedName>
</protein>
<dbReference type="PANTHER" id="PTHR12430">
    <property type="entry name" value="MITOCHONDRIAL IMPORT RECEPTOR SUBUNIT TOM20"/>
    <property type="match status" value="1"/>
</dbReference>
<keyword evidence="6" id="KW-0653">Protein transport</keyword>
<dbReference type="GO" id="GO:0030943">
    <property type="term" value="F:mitochondrion targeting sequence binding"/>
    <property type="evidence" value="ECO:0007669"/>
    <property type="project" value="TreeGrafter"/>
</dbReference>
<feature type="compositionally biased region" description="Basic and acidic residues" evidence="10">
    <location>
        <begin position="359"/>
        <end position="379"/>
    </location>
</feature>
<dbReference type="PANTHER" id="PTHR12430:SF0">
    <property type="entry name" value="TRANSLOCASE OF OUTER MITOCHONDRIAL MEMBRANE 20"/>
    <property type="match status" value="1"/>
</dbReference>
<evidence type="ECO:0000256" key="3">
    <source>
        <dbReference type="ARBA" id="ARBA00022448"/>
    </source>
</evidence>
<dbReference type="InterPro" id="IPR023392">
    <property type="entry name" value="Tom20_dom_sf"/>
</dbReference>
<dbReference type="InterPro" id="IPR002056">
    <property type="entry name" value="MAS20"/>
</dbReference>
<feature type="compositionally biased region" description="Polar residues" evidence="10">
    <location>
        <begin position="288"/>
        <end position="304"/>
    </location>
</feature>
<dbReference type="SUPFAM" id="SSF47157">
    <property type="entry name" value="Mitochondrial import receptor subunit Tom20"/>
    <property type="match status" value="1"/>
</dbReference>
<keyword evidence="11" id="KW-0675">Receptor</keyword>
<dbReference type="GO" id="GO:0016031">
    <property type="term" value="P:tRNA import into mitochondrion"/>
    <property type="evidence" value="ECO:0007669"/>
    <property type="project" value="TreeGrafter"/>
</dbReference>
<dbReference type="SUPFAM" id="SSF82199">
    <property type="entry name" value="SET domain"/>
    <property type="match status" value="1"/>
</dbReference>
<keyword evidence="8" id="KW-0496">Mitochondrion</keyword>
<dbReference type="Proteomes" id="UP000187283">
    <property type="component" value="Unassembled WGS sequence"/>
</dbReference>
<evidence type="ECO:0000256" key="2">
    <source>
        <dbReference type="ARBA" id="ARBA00005792"/>
    </source>
</evidence>
<organism evidence="11 12">
    <name type="scientific">Smittium culicis</name>
    <dbReference type="NCBI Taxonomy" id="133412"/>
    <lineage>
        <taxon>Eukaryota</taxon>
        <taxon>Fungi</taxon>
        <taxon>Fungi incertae sedis</taxon>
        <taxon>Zoopagomycota</taxon>
        <taxon>Kickxellomycotina</taxon>
        <taxon>Harpellomycetes</taxon>
        <taxon>Harpellales</taxon>
        <taxon>Legeriomycetaceae</taxon>
        <taxon>Smittium</taxon>
    </lineage>
</organism>
<dbReference type="EMBL" id="LSSN01005896">
    <property type="protein sequence ID" value="OMJ08034.1"/>
    <property type="molecule type" value="Genomic_DNA"/>
</dbReference>
<reference evidence="11 12" key="1">
    <citation type="submission" date="2017-01" db="EMBL/GenBank/DDBJ databases">
        <authorList>
            <person name="Mah S.A."/>
            <person name="Swanson W.J."/>
            <person name="Moy G.W."/>
            <person name="Vacquier V.D."/>
        </authorList>
    </citation>
    <scope>NUCLEOTIDE SEQUENCE [LARGE SCALE GENOMIC DNA]</scope>
    <source>
        <strain evidence="11 12">GSMNP</strain>
    </source>
</reference>
<keyword evidence="12" id="KW-1185">Reference proteome</keyword>
<proteinExistence type="inferred from homology"/>
<dbReference type="Gene3D" id="2.170.270.10">
    <property type="entry name" value="SET domain"/>
    <property type="match status" value="1"/>
</dbReference>
<accession>A0A1R1X091</accession>
<dbReference type="GO" id="GO:0030150">
    <property type="term" value="P:protein import into mitochondrial matrix"/>
    <property type="evidence" value="ECO:0007669"/>
    <property type="project" value="TreeGrafter"/>
</dbReference>
<dbReference type="GO" id="GO:0005742">
    <property type="term" value="C:mitochondrial outer membrane translocase complex"/>
    <property type="evidence" value="ECO:0007669"/>
    <property type="project" value="InterPro"/>
</dbReference>
<dbReference type="PRINTS" id="PR00351">
    <property type="entry name" value="OM20RECEPTOR"/>
</dbReference>
<keyword evidence="4" id="KW-0812">Transmembrane</keyword>
<keyword evidence="7" id="KW-1133">Transmembrane helix</keyword>
<dbReference type="GO" id="GO:0006605">
    <property type="term" value="P:protein targeting"/>
    <property type="evidence" value="ECO:0007669"/>
    <property type="project" value="InterPro"/>
</dbReference>
<name>A0A1R1X091_9FUNG</name>
<feature type="compositionally biased region" description="Polar residues" evidence="10">
    <location>
        <begin position="264"/>
        <end position="275"/>
    </location>
</feature>
<feature type="region of interest" description="Disordered" evidence="10">
    <location>
        <begin position="173"/>
        <end position="210"/>
    </location>
</feature>
<evidence type="ECO:0000256" key="10">
    <source>
        <dbReference type="SAM" id="MobiDB-lite"/>
    </source>
</evidence>
<evidence type="ECO:0000256" key="4">
    <source>
        <dbReference type="ARBA" id="ARBA00022692"/>
    </source>
</evidence>
<comment type="similarity">
    <text evidence="2">Belongs to the Tom20 family.</text>
</comment>
<dbReference type="InterPro" id="IPR046341">
    <property type="entry name" value="SET_dom_sf"/>
</dbReference>
<comment type="caution">
    <text evidence="11">The sequence shown here is derived from an EMBL/GenBank/DDBJ whole genome shotgun (WGS) entry which is preliminary data.</text>
</comment>
<dbReference type="STRING" id="133412.A0A1R1X091"/>
<evidence type="ECO:0000256" key="5">
    <source>
        <dbReference type="ARBA" id="ARBA00022787"/>
    </source>
</evidence>
<evidence type="ECO:0000256" key="9">
    <source>
        <dbReference type="ARBA" id="ARBA00023136"/>
    </source>
</evidence>
<evidence type="ECO:0000313" key="12">
    <source>
        <dbReference type="Proteomes" id="UP000187283"/>
    </source>
</evidence>
<feature type="compositionally biased region" description="Basic and acidic residues" evidence="10">
    <location>
        <begin position="195"/>
        <end position="210"/>
    </location>
</feature>
<dbReference type="Pfam" id="PF02064">
    <property type="entry name" value="MAS20"/>
    <property type="match status" value="1"/>
</dbReference>
<dbReference type="AlphaFoldDB" id="A0A1R1X091"/>
<dbReference type="GO" id="GO:0006886">
    <property type="term" value="P:intracellular protein transport"/>
    <property type="evidence" value="ECO:0007669"/>
    <property type="project" value="InterPro"/>
</dbReference>
<gene>
    <name evidence="11" type="ORF">AYI70_g11813</name>
</gene>
<feature type="region of interest" description="Disordered" evidence="10">
    <location>
        <begin position="359"/>
        <end position="392"/>
    </location>
</feature>
<dbReference type="OrthoDB" id="2154253at2759"/>
<sequence length="768" mass="83974">MKKSTASLLAAAGLIVAGAGYLAYFDYKRRNDPKFRRKLKKDYKKAKKIAQSTSSNSEATVAERALFLVEALQSEPLPTDPAEKETFFMSKVSAGETLAMKGPSEFENAAKNFYQALKIYPNPIELIMIYQKTVPQQIFELIMSMMTQEVNLKKKRYFNTFPPKSMNVKALPIATEEPESDKLSSSKSKLKKKGSKSDKKSDATETKEDVDPQRVLYASKSFKKGDLIYTETPLVSCLLLECENGEYCHDCLRKIPEKSETTLKVSESLSNSSIPTIPELQTEDQSDLSESNSTDPIATDSVPTESVDLPKTDSDSAEAVEQLEPLSPKESFISTSEAIESEVIVEHLNDSVKLEDFEYNSHHSSDKGSQSEHEVEAHITSDLASTESTEQTDAVVEEAVAEIAAAAEEDVAEVVAAAEEEVAEVVVAAAAEEAVTEIVDAAAAEEAVTEIVDSAAAEEAVTETVDATATGEAVAESEIKSYAEAVQTDLLDVEPKVDDDGAESTTSTALDTPVILQTAPEAESLESISKLLSPSFCSETCNAESKVIEQKYLAAEKSLSDSSKLMKHIEETGSILPILITRLFGSIVEIEKRKEMATTLRIPVPHSKVSYLNEDKGAEDYSIWEHLERLASEKSEVTESDTKATELIDKILGVNIEGLTNFVNEDRYQMLKNKFINNNYFIGAKEEEEGSADGEEVSVNSAAINSVDKFRLVKNQRKSVGTGLFLVSSYIQKSSTPNVELRFVDGTDKATLVALSDINEGDALFADY</sequence>
<evidence type="ECO:0000256" key="7">
    <source>
        <dbReference type="ARBA" id="ARBA00022989"/>
    </source>
</evidence>
<evidence type="ECO:0000256" key="1">
    <source>
        <dbReference type="ARBA" id="ARBA00004572"/>
    </source>
</evidence>
<comment type="subcellular location">
    <subcellularLocation>
        <location evidence="1">Mitochondrion outer membrane</location>
        <topology evidence="1">Single-pass membrane protein</topology>
    </subcellularLocation>
</comment>
<evidence type="ECO:0000256" key="6">
    <source>
        <dbReference type="ARBA" id="ARBA00022927"/>
    </source>
</evidence>
<keyword evidence="9" id="KW-0472">Membrane</keyword>
<dbReference type="GO" id="GO:0008320">
    <property type="term" value="F:protein transmembrane transporter activity"/>
    <property type="evidence" value="ECO:0007669"/>
    <property type="project" value="TreeGrafter"/>
</dbReference>